<accession>K0J807</accession>
<evidence type="ECO:0000313" key="4">
    <source>
        <dbReference type="Proteomes" id="UP000006294"/>
    </source>
</evidence>
<sequence length="1063" mass="118816">MTIHSLPELSHPKAMIYDAAEAEISGGAFVETSNQGFNGKGYVAGYIDNKDANTEFTVDVPTDGDYFIALRYAAGAAGNWNTDRTVGLSINGESSTHVTFKSISARWDVWRENILIVRLSAGKNTINFHSISENDNSDCINLDQLAVWKFNQNPTLDGIVFDKNQYTVSEKNQIKTAIQEVDSNGMRKACQAPLQYSSDDPSIAKVDSKTGVITGVTAGTTLVSAEGLGFSTQVNVTVLKNPTVIVDCKKKKRPVDPSTFGYILTPNYDVPDSRISLLGPVLNRETLPVQNFQAIGDLDGAYYKHEASILQRCLEAYKRAKALGAKWYMLLGMNPSWATSSGSPIETFKNKQTKSDIEQERFKQYIKDALQFFKDNGAKPDFANLTNEYWTGTERTFKGNWEALREVYPDFIPAVGPGGVGFSGIPDFYIPFASESQITIEGPGWHEFWVNDRYATLTQMKQWRKVIADFQAEHPEANGKYIIFEENNAGSKHPADWTRSMANVIRADVNKMIKGCLEARNANGMSDLLTTNALKENPAARRPIWWVYFMFSQLSGDYADVSTDITEDFTAVSSVNQDETKVIIAKNDCDGLVTIQLKNHAYQEEQLIVDLYKITNSENTGLDYQYSIDVEATDQLQVIIEQVKANEVWFAIIKKVSSAPSVFYPITPDDGNAVTTRPSFNWSVAQGATHYELLVAADKDFTDILIHESNLPDPSYQVPNDLLVGKTYYWSVIAVNPYGKRGFPNDTAYSFLVTENPNIPGQFSPYLPTIDAPNESVTPELQWSISYNADSYRVVISKNPDLSDPVVEIDNVTTVRDTGMYGPNTLGYYQVENSLAYDTTYYWSVYAMNKYGERKMGGPLRYFTTKAKGDAPVAFNLISPKDGAKDLTARTVLSWEKSKNGFFYKLEIAEDENMEKPVIIRDRMIHNRYTVEPNVLLPGQTYYWRVTSYTKDLQHKQAASSGKVHSFTVESVPCSPLLYAEQPLNGCAKLWFQPSIGATSYKIKYGTNPGEYTATIKNVTSSPIIVSGLTNDTTYYFSVVAINEYGESSIWNERAVTPRQHLM</sequence>
<dbReference type="Gene3D" id="2.60.40.10">
    <property type="entry name" value="Immunoglobulins"/>
    <property type="match status" value="4"/>
</dbReference>
<dbReference type="CDD" id="cd00063">
    <property type="entry name" value="FN3"/>
    <property type="match status" value="1"/>
</dbReference>
<dbReference type="SUPFAM" id="SSF49373">
    <property type="entry name" value="Invasin/intimin cell-adhesion fragments"/>
    <property type="match status" value="1"/>
</dbReference>
<dbReference type="InterPro" id="IPR005084">
    <property type="entry name" value="CBM6"/>
</dbReference>
<dbReference type="eggNOG" id="COG3867">
    <property type="taxonomic scope" value="Bacteria"/>
</dbReference>
<dbReference type="SUPFAM" id="SSF49785">
    <property type="entry name" value="Galactose-binding domain-like"/>
    <property type="match status" value="1"/>
</dbReference>
<evidence type="ECO:0000259" key="1">
    <source>
        <dbReference type="PROSITE" id="PS50853"/>
    </source>
</evidence>
<dbReference type="SMART" id="SM00060">
    <property type="entry name" value="FN3"/>
    <property type="match status" value="3"/>
</dbReference>
<dbReference type="GO" id="GO:0030246">
    <property type="term" value="F:carbohydrate binding"/>
    <property type="evidence" value="ECO:0007669"/>
    <property type="project" value="InterPro"/>
</dbReference>
<dbReference type="InterPro" id="IPR036116">
    <property type="entry name" value="FN3_sf"/>
</dbReference>
<feature type="domain" description="Fibronectin type-III" evidence="1">
    <location>
        <begin position="960"/>
        <end position="1063"/>
    </location>
</feature>
<dbReference type="Proteomes" id="UP000006294">
    <property type="component" value="Chromosome"/>
</dbReference>
<dbReference type="SUPFAM" id="SSF49265">
    <property type="entry name" value="Fibronectin type III"/>
    <property type="match status" value="1"/>
</dbReference>
<dbReference type="InterPro" id="IPR013783">
    <property type="entry name" value="Ig-like_fold"/>
</dbReference>
<dbReference type="InterPro" id="IPR008979">
    <property type="entry name" value="Galactose-bd-like_sf"/>
</dbReference>
<dbReference type="Gene3D" id="2.60.40.1080">
    <property type="match status" value="1"/>
</dbReference>
<evidence type="ECO:0000313" key="3">
    <source>
        <dbReference type="EMBL" id="BAM48288.1"/>
    </source>
</evidence>
<dbReference type="AlphaFoldDB" id="K0J807"/>
<dbReference type="Gene3D" id="2.60.120.260">
    <property type="entry name" value="Galactose-binding domain-like"/>
    <property type="match status" value="1"/>
</dbReference>
<evidence type="ECO:0000259" key="2">
    <source>
        <dbReference type="PROSITE" id="PS51175"/>
    </source>
</evidence>
<dbReference type="SUPFAM" id="SSF51445">
    <property type="entry name" value="(Trans)glycosidases"/>
    <property type="match status" value="1"/>
</dbReference>
<dbReference type="STRING" id="698758.AXY_21560"/>
<dbReference type="KEGG" id="axl:AXY_21560"/>
<dbReference type="Gene3D" id="3.20.20.80">
    <property type="entry name" value="Glycosidases"/>
    <property type="match status" value="1"/>
</dbReference>
<dbReference type="InterPro" id="IPR017853">
    <property type="entry name" value="GH"/>
</dbReference>
<gene>
    <name evidence="3" type="ordered locus">AXY_21560</name>
</gene>
<dbReference type="InterPro" id="IPR008964">
    <property type="entry name" value="Invasin/intimin_cell_adhesion"/>
</dbReference>
<reference evidence="3 4" key="1">
    <citation type="submission" date="2011-01" db="EMBL/GenBank/DDBJ databases">
        <title>Whole genome sequence of Amphibacillus xylinus NBRC 15112.</title>
        <authorList>
            <person name="Nakazawa H."/>
            <person name="Katano Y."/>
            <person name="Nakamura S."/>
            <person name="Sasagawa M."/>
            <person name="Fukada J."/>
            <person name="Arai T."/>
            <person name="Sasakura N."/>
            <person name="Mochizuki D."/>
            <person name="Hosoyama A."/>
            <person name="Harada K."/>
            <person name="Horikawa H."/>
            <person name="Kato Y."/>
            <person name="Harada T."/>
            <person name="Sasaki K."/>
            <person name="Sekiguchi M."/>
            <person name="Hodoyama M."/>
            <person name="Nishiko R."/>
            <person name="Narita H."/>
            <person name="Hanamaki A."/>
            <person name="Hata C."/>
            <person name="Konno Y."/>
            <person name="Niimura Y."/>
            <person name="Yamazaki S."/>
            <person name="Fujita N."/>
        </authorList>
    </citation>
    <scope>NUCLEOTIDE SEQUENCE [LARGE SCALE GENOMIC DNA]</scope>
    <source>
        <strain evidence="4">ATCC 51415 / DSM 6626 / JCM 7361 / LMG 17667 / NBRC 15112 / Ep01</strain>
    </source>
</reference>
<dbReference type="EMBL" id="AP012050">
    <property type="protein sequence ID" value="BAM48288.1"/>
    <property type="molecule type" value="Genomic_DNA"/>
</dbReference>
<feature type="domain" description="CBM6" evidence="2">
    <location>
        <begin position="15"/>
        <end position="148"/>
    </location>
</feature>
<dbReference type="PROSITE" id="PS51175">
    <property type="entry name" value="CBM6"/>
    <property type="match status" value="1"/>
</dbReference>
<dbReference type="InterPro" id="IPR003961">
    <property type="entry name" value="FN3_dom"/>
</dbReference>
<keyword evidence="4" id="KW-1185">Reference proteome</keyword>
<proteinExistence type="predicted"/>
<dbReference type="HOGENOM" id="CLU_288809_0_0_9"/>
<dbReference type="PROSITE" id="PS50853">
    <property type="entry name" value="FN3"/>
    <property type="match status" value="1"/>
</dbReference>
<dbReference type="eggNOG" id="COG5492">
    <property type="taxonomic scope" value="Bacteria"/>
</dbReference>
<dbReference type="RefSeq" id="WP_015010871.1">
    <property type="nucleotide sequence ID" value="NC_018704.1"/>
</dbReference>
<dbReference type="Pfam" id="PF16990">
    <property type="entry name" value="CBM_35"/>
    <property type="match status" value="1"/>
</dbReference>
<dbReference type="OrthoDB" id="9804686at2"/>
<protein>
    <submittedName>
        <fullName evidence="3">Uncharacterized protein</fullName>
    </submittedName>
</protein>
<organism evidence="3 4">
    <name type="scientific">Amphibacillus xylanus (strain ATCC 51415 / DSM 6626 / JCM 7361 / LMG 17667 / NBRC 15112 / Ep01)</name>
    <dbReference type="NCBI Taxonomy" id="698758"/>
    <lineage>
        <taxon>Bacteria</taxon>
        <taxon>Bacillati</taxon>
        <taxon>Bacillota</taxon>
        <taxon>Bacilli</taxon>
        <taxon>Bacillales</taxon>
        <taxon>Bacillaceae</taxon>
        <taxon>Amphibacillus</taxon>
    </lineage>
</organism>
<name>K0J807_AMPXN</name>